<evidence type="ECO:0000313" key="2">
    <source>
        <dbReference type="Proteomes" id="UP000198773"/>
    </source>
</evidence>
<dbReference type="Proteomes" id="UP000198773">
    <property type="component" value="Unassembled WGS sequence"/>
</dbReference>
<reference evidence="1 2" key="1">
    <citation type="submission" date="2016-10" db="EMBL/GenBank/DDBJ databases">
        <authorList>
            <person name="de Groot N.N."/>
        </authorList>
    </citation>
    <scope>NUCLEOTIDE SEQUENCE [LARGE SCALE GENOMIC DNA]</scope>
    <source>
        <strain evidence="1 2">CGMCC 1.3430</strain>
    </source>
</reference>
<sequence>MTKRQGIYFGLLVVLGLVLLKLNVVEVNLSVTHSHNIALEQIRDRSLADLEKQLQTFAVDKQQLAAYLRPMGKTVADFEDALIISIVADEAHAYALQFASSQGLDPFKPGMINFGKQFHDLLQASD</sequence>
<dbReference type="RefSeq" id="WP_091338939.1">
    <property type="nucleotide sequence ID" value="NZ_FNRM01000001.1"/>
</dbReference>
<organism evidence="1 2">
    <name type="scientific">Alkalimonas amylolytica</name>
    <dbReference type="NCBI Taxonomy" id="152573"/>
    <lineage>
        <taxon>Bacteria</taxon>
        <taxon>Pseudomonadati</taxon>
        <taxon>Pseudomonadota</taxon>
        <taxon>Gammaproteobacteria</taxon>
        <taxon>Alkalimonas</taxon>
    </lineage>
</organism>
<keyword evidence="2" id="KW-1185">Reference proteome</keyword>
<protein>
    <submittedName>
        <fullName evidence="1">Uncharacterized protein</fullName>
    </submittedName>
</protein>
<name>A0A1H3Y1N7_ALKAM</name>
<evidence type="ECO:0000313" key="1">
    <source>
        <dbReference type="EMBL" id="SEA05645.1"/>
    </source>
</evidence>
<accession>A0A1H3Y1N7</accession>
<gene>
    <name evidence="1" type="ORF">SAMN04488051_101508</name>
</gene>
<dbReference type="EMBL" id="FNRM01000001">
    <property type="protein sequence ID" value="SEA05645.1"/>
    <property type="molecule type" value="Genomic_DNA"/>
</dbReference>
<dbReference type="AlphaFoldDB" id="A0A1H3Y1N7"/>
<proteinExistence type="predicted"/>